<evidence type="ECO:0000313" key="3">
    <source>
        <dbReference type="Proteomes" id="UP001212841"/>
    </source>
</evidence>
<feature type="region of interest" description="Disordered" evidence="1">
    <location>
        <begin position="234"/>
        <end position="285"/>
    </location>
</feature>
<name>A0AAD5X5Y5_9FUNG</name>
<proteinExistence type="predicted"/>
<feature type="compositionally biased region" description="Basic and acidic residues" evidence="1">
    <location>
        <begin position="263"/>
        <end position="279"/>
    </location>
</feature>
<accession>A0AAD5X5Y5</accession>
<dbReference type="AlphaFoldDB" id="A0AAD5X5Y5"/>
<reference evidence="2" key="1">
    <citation type="submission" date="2020-05" db="EMBL/GenBank/DDBJ databases">
        <title>Phylogenomic resolution of chytrid fungi.</title>
        <authorList>
            <person name="Stajich J.E."/>
            <person name="Amses K."/>
            <person name="Simmons R."/>
            <person name="Seto K."/>
            <person name="Myers J."/>
            <person name="Bonds A."/>
            <person name="Quandt C.A."/>
            <person name="Barry K."/>
            <person name="Liu P."/>
            <person name="Grigoriev I."/>
            <person name="Longcore J.E."/>
            <person name="James T.Y."/>
        </authorList>
    </citation>
    <scope>NUCLEOTIDE SEQUENCE</scope>
    <source>
        <strain evidence="2">JEL0318</strain>
    </source>
</reference>
<dbReference type="EMBL" id="JADGJD010000276">
    <property type="protein sequence ID" value="KAJ3052680.1"/>
    <property type="molecule type" value="Genomic_DNA"/>
</dbReference>
<dbReference type="Proteomes" id="UP001212841">
    <property type="component" value="Unassembled WGS sequence"/>
</dbReference>
<feature type="compositionally biased region" description="Basic and acidic residues" evidence="1">
    <location>
        <begin position="234"/>
        <end position="250"/>
    </location>
</feature>
<comment type="caution">
    <text evidence="2">The sequence shown here is derived from an EMBL/GenBank/DDBJ whole genome shotgun (WGS) entry which is preliminary data.</text>
</comment>
<gene>
    <name evidence="2" type="ORF">HK097_005883</name>
</gene>
<feature type="compositionally biased region" description="Low complexity" evidence="1">
    <location>
        <begin position="251"/>
        <end position="262"/>
    </location>
</feature>
<sequence>MKGMAHTYVAQTNRMNEFGSLLLAEERLPRVTQTLKAFQTPHGINKLKEDGDSLRAMKSWIHDPLCPFREGAKILLTFLRDLSLIDTADASVVNDIEEMELKNPQIARMMREELERQLNAKGASRQQSDSDAFYVILNHLQNNQPRLEAAPSTEETQALREQVSRVVGECEALKSNIITLQQQLSDAKNIATDSMTEVTTTKAALTTVTAEKASVEKELEERRAYKREELLAFKAEMDRRREASKQRKAEQAQAAADTPAQRAENRRRAREEDDTEQTRKSARTV</sequence>
<evidence type="ECO:0000256" key="1">
    <source>
        <dbReference type="SAM" id="MobiDB-lite"/>
    </source>
</evidence>
<protein>
    <submittedName>
        <fullName evidence="2">Uncharacterized protein</fullName>
    </submittedName>
</protein>
<keyword evidence="3" id="KW-1185">Reference proteome</keyword>
<evidence type="ECO:0000313" key="2">
    <source>
        <dbReference type="EMBL" id="KAJ3052680.1"/>
    </source>
</evidence>
<organism evidence="2 3">
    <name type="scientific">Rhizophlyctis rosea</name>
    <dbReference type="NCBI Taxonomy" id="64517"/>
    <lineage>
        <taxon>Eukaryota</taxon>
        <taxon>Fungi</taxon>
        <taxon>Fungi incertae sedis</taxon>
        <taxon>Chytridiomycota</taxon>
        <taxon>Chytridiomycota incertae sedis</taxon>
        <taxon>Chytridiomycetes</taxon>
        <taxon>Rhizophlyctidales</taxon>
        <taxon>Rhizophlyctidaceae</taxon>
        <taxon>Rhizophlyctis</taxon>
    </lineage>
</organism>